<dbReference type="InterPro" id="IPR037238">
    <property type="entry name" value="YbiA-like_sf"/>
</dbReference>
<dbReference type="NCBIfam" id="TIGR02464">
    <property type="entry name" value="ribofla_fusion"/>
    <property type="match status" value="1"/>
</dbReference>
<proteinExistence type="predicted"/>
<accession>A0ABV4X8K8</accession>
<organism evidence="5 6">
    <name type="scientific">Floridaenema aerugineum BLCC-F46</name>
    <dbReference type="NCBI Taxonomy" id="3153654"/>
    <lineage>
        <taxon>Bacteria</taxon>
        <taxon>Bacillati</taxon>
        <taxon>Cyanobacteriota</taxon>
        <taxon>Cyanophyceae</taxon>
        <taxon>Oscillatoriophycideae</taxon>
        <taxon>Aerosakkonematales</taxon>
        <taxon>Aerosakkonemataceae</taxon>
        <taxon>Floridanema</taxon>
        <taxon>Floridanema aerugineum</taxon>
    </lineage>
</organism>
<keyword evidence="3" id="KW-1133">Transmembrane helix</keyword>
<sequence length="213" mass="24674">MPNSQVRLHPKSANYYLSLATFAFLNLSILLNHSLLLYYKIVYIIDELINSFSENYREQLGMVIYFYKVYEPYGCFSNFSPHGIFLEGEYWQTVEHYYQANKFLGTKDSVFIPIIKAATTPEKAASLGRASTRKVRPDWEQVKCSIMRQAVLTKFLTHSDIQKILLATGEQLIVEKSLTDYYWGCGLDNTGQNNLGQILMSVRQEIRELKNRN</sequence>
<dbReference type="Pfam" id="PF08719">
    <property type="entry name" value="NADAR"/>
    <property type="match status" value="1"/>
</dbReference>
<evidence type="ECO:0000256" key="3">
    <source>
        <dbReference type="SAM" id="Phobius"/>
    </source>
</evidence>
<comment type="caution">
    <text evidence="5">The sequence shown here is derived from an EMBL/GenBank/DDBJ whole genome shotgun (WGS) entry which is preliminary data.</text>
</comment>
<evidence type="ECO:0000259" key="4">
    <source>
        <dbReference type="Pfam" id="PF08719"/>
    </source>
</evidence>
<dbReference type="SUPFAM" id="SSF143990">
    <property type="entry name" value="YbiA-like"/>
    <property type="match status" value="1"/>
</dbReference>
<protein>
    <submittedName>
        <fullName evidence="5">NADAR family protein</fullName>
    </submittedName>
</protein>
<dbReference type="CDD" id="cd15457">
    <property type="entry name" value="NADAR"/>
    <property type="match status" value="1"/>
</dbReference>
<evidence type="ECO:0000313" key="5">
    <source>
        <dbReference type="EMBL" id="MFB2879085.1"/>
    </source>
</evidence>
<keyword evidence="6" id="KW-1185">Reference proteome</keyword>
<feature type="domain" description="NADAR" evidence="4">
    <location>
        <begin position="65"/>
        <end position="207"/>
    </location>
</feature>
<keyword evidence="3" id="KW-0812">Transmembrane</keyword>
<dbReference type="EMBL" id="JBHFNQ010000147">
    <property type="protein sequence ID" value="MFB2879085.1"/>
    <property type="molecule type" value="Genomic_DNA"/>
</dbReference>
<comment type="catalytic activity">
    <reaction evidence="2">
        <text>2,5-diamino-6-hydroxy-4-(5-phosphoribosylamino)-pyrimidine + H2O = 2,5,6-triamino-4-hydroxypyrimidine + D-ribose 5-phosphate</text>
        <dbReference type="Rhea" id="RHEA:23436"/>
        <dbReference type="ChEBI" id="CHEBI:15377"/>
        <dbReference type="ChEBI" id="CHEBI:58614"/>
        <dbReference type="ChEBI" id="CHEBI:78346"/>
        <dbReference type="ChEBI" id="CHEBI:137796"/>
    </reaction>
</comment>
<evidence type="ECO:0000256" key="2">
    <source>
        <dbReference type="ARBA" id="ARBA00000751"/>
    </source>
</evidence>
<dbReference type="RefSeq" id="WP_413272135.1">
    <property type="nucleotide sequence ID" value="NZ_JBHFNQ010000147.1"/>
</dbReference>
<feature type="transmembrane region" description="Helical" evidence="3">
    <location>
        <begin position="15"/>
        <end position="39"/>
    </location>
</feature>
<name>A0ABV4X8K8_9CYAN</name>
<evidence type="ECO:0000313" key="6">
    <source>
        <dbReference type="Proteomes" id="UP001576774"/>
    </source>
</evidence>
<dbReference type="Gene3D" id="1.10.357.40">
    <property type="entry name" value="YbiA-like"/>
    <property type="match status" value="1"/>
</dbReference>
<gene>
    <name evidence="5" type="ORF">ACE1CC_19705</name>
</gene>
<dbReference type="InterPro" id="IPR012816">
    <property type="entry name" value="NADAR"/>
</dbReference>
<comment type="catalytic activity">
    <reaction evidence="1">
        <text>5-amino-6-(5-phospho-D-ribosylamino)uracil + H2O = 5,6-diaminouracil + D-ribose 5-phosphate</text>
        <dbReference type="Rhea" id="RHEA:55020"/>
        <dbReference type="ChEBI" id="CHEBI:15377"/>
        <dbReference type="ChEBI" id="CHEBI:46252"/>
        <dbReference type="ChEBI" id="CHEBI:58453"/>
        <dbReference type="ChEBI" id="CHEBI:78346"/>
    </reaction>
</comment>
<evidence type="ECO:0000256" key="1">
    <source>
        <dbReference type="ARBA" id="ARBA00000022"/>
    </source>
</evidence>
<dbReference type="Proteomes" id="UP001576774">
    <property type="component" value="Unassembled WGS sequence"/>
</dbReference>
<keyword evidence="3" id="KW-0472">Membrane</keyword>
<reference evidence="5 6" key="1">
    <citation type="submission" date="2024-09" db="EMBL/GenBank/DDBJ databases">
        <title>Floridaenema gen nov. (Aerosakkonemataceae, Aerosakkonematales ord. nov., Cyanobacteria) from benthic tropical and subtropical fresh waters, with the description of four new species.</title>
        <authorList>
            <person name="Moretto J.A."/>
            <person name="Berthold D.E."/>
            <person name="Lefler F.W."/>
            <person name="Huang I.-S."/>
            <person name="Laughinghouse H. IV."/>
        </authorList>
    </citation>
    <scope>NUCLEOTIDE SEQUENCE [LARGE SCALE GENOMIC DNA]</scope>
    <source>
        <strain evidence="5 6">BLCC-F46</strain>
    </source>
</reference>